<dbReference type="Proteomes" id="UP001165063">
    <property type="component" value="Unassembled WGS sequence"/>
</dbReference>
<evidence type="ECO:0000313" key="1">
    <source>
        <dbReference type="EMBL" id="GMG21976.1"/>
    </source>
</evidence>
<accession>A0A9W6YWV9</accession>
<sequence>MQFSTSTVFISVMLASYSMQFPLALFKSQEQVSASAELAGSASSPELQVRDESYNDDLTKRLTEHNLLSNDDSSKAAAGSSDASFIGLLF</sequence>
<name>A0A9W6YWV9_AMBMO</name>
<evidence type="ECO:0000313" key="2">
    <source>
        <dbReference type="Proteomes" id="UP001165063"/>
    </source>
</evidence>
<dbReference type="AlphaFoldDB" id="A0A9W6YWV9"/>
<organism evidence="1 2">
    <name type="scientific">Ambrosiozyma monospora</name>
    <name type="common">Yeast</name>
    <name type="synonym">Endomycopsis monosporus</name>
    <dbReference type="NCBI Taxonomy" id="43982"/>
    <lineage>
        <taxon>Eukaryota</taxon>
        <taxon>Fungi</taxon>
        <taxon>Dikarya</taxon>
        <taxon>Ascomycota</taxon>
        <taxon>Saccharomycotina</taxon>
        <taxon>Pichiomycetes</taxon>
        <taxon>Pichiales</taxon>
        <taxon>Pichiaceae</taxon>
        <taxon>Ambrosiozyma</taxon>
    </lineage>
</organism>
<dbReference type="EMBL" id="BSXU01000867">
    <property type="protein sequence ID" value="GMG21976.1"/>
    <property type="molecule type" value="Genomic_DNA"/>
</dbReference>
<reference evidence="1" key="1">
    <citation type="submission" date="2023-04" db="EMBL/GenBank/DDBJ databases">
        <title>Ambrosiozyma monospora NBRC 1965.</title>
        <authorList>
            <person name="Ichikawa N."/>
            <person name="Sato H."/>
            <person name="Tonouchi N."/>
        </authorList>
    </citation>
    <scope>NUCLEOTIDE SEQUENCE</scope>
    <source>
        <strain evidence="1">NBRC 1965</strain>
    </source>
</reference>
<comment type="caution">
    <text evidence="1">The sequence shown here is derived from an EMBL/GenBank/DDBJ whole genome shotgun (WGS) entry which is preliminary data.</text>
</comment>
<keyword evidence="2" id="KW-1185">Reference proteome</keyword>
<protein>
    <submittedName>
        <fullName evidence="1">Unnamed protein product</fullName>
    </submittedName>
</protein>
<proteinExistence type="predicted"/>
<gene>
    <name evidence="1" type="ORF">Amon01_000239800</name>
</gene>